<reference evidence="1 2" key="1">
    <citation type="journal article" date="2006" name="Proc. Natl. Acad. Sci. U.S.A.">
        <title>The partitioned Rhizobium etli genome: genetic and metabolic redundancy in seven interacting replicons.</title>
        <authorList>
            <person name="Gonzalez V."/>
            <person name="Santamaria R.I."/>
            <person name="Bustos P."/>
            <person name="Hernandez-Gonzalez I."/>
            <person name="Medrano-Soto A."/>
            <person name="Moreno-Hagelsieb G."/>
            <person name="Janga S.C."/>
            <person name="Ramirez M.A."/>
            <person name="Jimenez-Jacinto V."/>
            <person name="Collado-Vides J."/>
            <person name="Davila G."/>
        </authorList>
    </citation>
    <scope>NUCLEOTIDE SEQUENCE [LARGE SCALE GENOMIC DNA]</scope>
    <source>
        <strain evidence="2">ATCC 51251 / DSM 11541 / JCM 21823 / NBRC 15573 / CFN 42</strain>
    </source>
</reference>
<proteinExistence type="predicted"/>
<gene>
    <name evidence="1" type="ordered locus">RHE_PE00302</name>
</gene>
<dbReference type="Proteomes" id="UP000001936">
    <property type="component" value="Plasmid p42e"/>
</dbReference>
<dbReference type="AlphaFoldDB" id="Q2K0U2"/>
<evidence type="ECO:0000313" key="1">
    <source>
        <dbReference type="EMBL" id="ABC93737.1"/>
    </source>
</evidence>
<keyword evidence="2" id="KW-1185">Reference proteome</keyword>
<dbReference type="EMBL" id="CP000137">
    <property type="protein sequence ID" value="ABC93737.1"/>
    <property type="molecule type" value="Genomic_DNA"/>
</dbReference>
<geneLocation type="plasmid" evidence="1 2">
    <name>p42e</name>
</geneLocation>
<dbReference type="KEGG" id="ret:RHE_PE00302"/>
<sequence length="122" mass="13314">MTTALVWGRDRSPSLQVVISAEAGNGRQIGAARKRSDHLAHRRRARLTFVGGRLQELLEVLKLHAVGAQYHGDQGVAKRFGYRQVVSGLSHGLSSFRGRSPVFHIRRQPSALTFAACGVTGK</sequence>
<protein>
    <submittedName>
        <fullName evidence="1">Uncharacterized protein</fullName>
    </submittedName>
</protein>
<keyword evidence="1" id="KW-0614">Plasmid</keyword>
<organism evidence="1 2">
    <name type="scientific">Rhizobium etli (strain ATCC 51251 / DSM 11541 / JCM 21823 / NBRC 15573 / CFN 42)</name>
    <dbReference type="NCBI Taxonomy" id="347834"/>
    <lineage>
        <taxon>Bacteria</taxon>
        <taxon>Pseudomonadati</taxon>
        <taxon>Pseudomonadota</taxon>
        <taxon>Alphaproteobacteria</taxon>
        <taxon>Hyphomicrobiales</taxon>
        <taxon>Rhizobiaceae</taxon>
        <taxon>Rhizobium/Agrobacterium group</taxon>
        <taxon>Rhizobium</taxon>
    </lineage>
</organism>
<name>Q2K0U2_RHIEC</name>
<accession>Q2K0U2</accession>
<dbReference type="HOGENOM" id="CLU_2024845_0_0_5"/>
<evidence type="ECO:0000313" key="2">
    <source>
        <dbReference type="Proteomes" id="UP000001936"/>
    </source>
</evidence>